<dbReference type="Proteomes" id="UP001139103">
    <property type="component" value="Unassembled WGS sequence"/>
</dbReference>
<dbReference type="AlphaFoldDB" id="A0A9X1MM13"/>
<sequence>MLDCDIDGWVAIWIGSFPKKSDFNAYLKETYRDPDDDLTPISQFAVDLKETFYDHDFVFGEWHRGKPKSVETLLKPWRAADSFLEAAVAAAKKKKIADGNTVIIAYDHQYNSSRWPKDSPVRFLGNFPYDETPPAPQHAGHSDEVATVLFSPDGKYVVSGGDDGRVGVWSAKTGEIVVPPITAFKAKLDDVDFLAFSANGKRLVASIVNQTCIWDPFPEPPQTTKPTNFGTLLVSADGKYGFYCAYGKVLVFDLDAGKEEKNLSKKMPAENVRVLPNGNLVTVTPKKLLLWELAKTKQLAELKAPFEQRDLLEVSPQGKYVVTCGGNLAAIWDLAGRKLQAQVEFNSAVGEFVLPNEEEFSVRLGDKSIVVCSLKTGKATKTLEPTSSRYFRVQASAKGDLVGLKNGRQALVWNQKTGKLLGELPPGSTADDGAVRSFAFSPDGKRIALGHHDGRISIYAIAAGKFSLVSKGS</sequence>
<dbReference type="InterPro" id="IPR036322">
    <property type="entry name" value="WD40_repeat_dom_sf"/>
</dbReference>
<dbReference type="SUPFAM" id="SSF50978">
    <property type="entry name" value="WD40 repeat-like"/>
    <property type="match status" value="1"/>
</dbReference>
<dbReference type="PANTHER" id="PTHR44019:SF8">
    <property type="entry name" value="POC1 CENTRIOLAR PROTEIN HOMOLOG"/>
    <property type="match status" value="1"/>
</dbReference>
<keyword evidence="2" id="KW-0677">Repeat</keyword>
<evidence type="ECO:0000313" key="5">
    <source>
        <dbReference type="EMBL" id="MCC9629124.1"/>
    </source>
</evidence>
<dbReference type="PROSITE" id="PS50294">
    <property type="entry name" value="WD_REPEATS_REGION"/>
    <property type="match status" value="1"/>
</dbReference>
<dbReference type="InterPro" id="IPR015943">
    <property type="entry name" value="WD40/YVTN_repeat-like_dom_sf"/>
</dbReference>
<dbReference type="EMBL" id="JAJKFT010000010">
    <property type="protein sequence ID" value="MCC9629124.1"/>
    <property type="molecule type" value="Genomic_DNA"/>
</dbReference>
<dbReference type="InterPro" id="IPR024977">
    <property type="entry name" value="Apc4-like_WD40_dom"/>
</dbReference>
<evidence type="ECO:0000259" key="4">
    <source>
        <dbReference type="Pfam" id="PF12894"/>
    </source>
</evidence>
<reference evidence="5" key="1">
    <citation type="submission" date="2021-11" db="EMBL/GenBank/DDBJ databases">
        <title>Genome sequence.</title>
        <authorList>
            <person name="Sun Q."/>
        </authorList>
    </citation>
    <scope>NUCLEOTIDE SEQUENCE</scope>
    <source>
        <strain evidence="5">JC732</strain>
    </source>
</reference>
<dbReference type="InterPro" id="IPR001680">
    <property type="entry name" value="WD40_rpt"/>
</dbReference>
<name>A0A9X1MM13_9BACT</name>
<dbReference type="InterPro" id="IPR050505">
    <property type="entry name" value="WDR55/POC1"/>
</dbReference>
<evidence type="ECO:0000256" key="3">
    <source>
        <dbReference type="PROSITE-ProRule" id="PRU00221"/>
    </source>
</evidence>
<keyword evidence="6" id="KW-1185">Reference proteome</keyword>
<evidence type="ECO:0000256" key="2">
    <source>
        <dbReference type="ARBA" id="ARBA00022737"/>
    </source>
</evidence>
<keyword evidence="1 3" id="KW-0853">WD repeat</keyword>
<dbReference type="PANTHER" id="PTHR44019">
    <property type="entry name" value="WD REPEAT-CONTAINING PROTEIN 55"/>
    <property type="match status" value="1"/>
</dbReference>
<evidence type="ECO:0000313" key="6">
    <source>
        <dbReference type="Proteomes" id="UP001139103"/>
    </source>
</evidence>
<evidence type="ECO:0000256" key="1">
    <source>
        <dbReference type="ARBA" id="ARBA00022574"/>
    </source>
</evidence>
<dbReference type="Pfam" id="PF14112">
    <property type="entry name" value="DUF4284"/>
    <property type="match status" value="1"/>
</dbReference>
<dbReference type="InterPro" id="IPR025560">
    <property type="entry name" value="Imm22"/>
</dbReference>
<organism evidence="5 6">
    <name type="scientific">Blastopirellula sediminis</name>
    <dbReference type="NCBI Taxonomy" id="2894196"/>
    <lineage>
        <taxon>Bacteria</taxon>
        <taxon>Pseudomonadati</taxon>
        <taxon>Planctomycetota</taxon>
        <taxon>Planctomycetia</taxon>
        <taxon>Pirellulales</taxon>
        <taxon>Pirellulaceae</taxon>
        <taxon>Blastopirellula</taxon>
    </lineage>
</organism>
<dbReference type="SMART" id="SM00320">
    <property type="entry name" value="WD40"/>
    <property type="match status" value="4"/>
</dbReference>
<gene>
    <name evidence="5" type="ORF">LOC68_12015</name>
</gene>
<comment type="caution">
    <text evidence="5">The sequence shown here is derived from an EMBL/GenBank/DDBJ whole genome shotgun (WGS) entry which is preliminary data.</text>
</comment>
<proteinExistence type="predicted"/>
<dbReference type="Pfam" id="PF00400">
    <property type="entry name" value="WD40"/>
    <property type="match status" value="1"/>
</dbReference>
<feature type="repeat" description="WD" evidence="3">
    <location>
        <begin position="138"/>
        <end position="179"/>
    </location>
</feature>
<dbReference type="Gene3D" id="2.130.10.10">
    <property type="entry name" value="YVTN repeat-like/Quinoprotein amine dehydrogenase"/>
    <property type="match status" value="2"/>
</dbReference>
<accession>A0A9X1MM13</accession>
<dbReference type="Pfam" id="PF12894">
    <property type="entry name" value="ANAPC4_WD40"/>
    <property type="match status" value="1"/>
</dbReference>
<dbReference type="PROSITE" id="PS50082">
    <property type="entry name" value="WD_REPEATS_2"/>
    <property type="match status" value="1"/>
</dbReference>
<dbReference type="RefSeq" id="WP_230218824.1">
    <property type="nucleotide sequence ID" value="NZ_JAJKFT010000010.1"/>
</dbReference>
<feature type="domain" description="Anaphase-promoting complex subunit 4-like WD40" evidence="4">
    <location>
        <begin position="403"/>
        <end position="466"/>
    </location>
</feature>
<protein>
    <submittedName>
        <fullName evidence="5">Immunity 22 family protein</fullName>
    </submittedName>
</protein>